<dbReference type="PANTHER" id="PTHR30469:SF15">
    <property type="entry name" value="HLYD FAMILY OF SECRETION PROTEINS"/>
    <property type="match status" value="1"/>
</dbReference>
<dbReference type="Gene3D" id="2.40.420.20">
    <property type="match status" value="1"/>
</dbReference>
<dbReference type="Pfam" id="PF25876">
    <property type="entry name" value="HH_MFP_RND"/>
    <property type="match status" value="1"/>
</dbReference>
<evidence type="ECO:0000256" key="3">
    <source>
        <dbReference type="ARBA" id="ARBA00022448"/>
    </source>
</evidence>
<feature type="domain" description="CusB-like beta-barrel" evidence="7">
    <location>
        <begin position="208"/>
        <end position="277"/>
    </location>
</feature>
<dbReference type="Proteomes" id="UP000503505">
    <property type="component" value="Chromosome"/>
</dbReference>
<feature type="domain" description="Multidrug resistance protein MdtA-like C-terminal permuted SH3" evidence="8">
    <location>
        <begin position="283"/>
        <end position="342"/>
    </location>
</feature>
<evidence type="ECO:0000313" key="9">
    <source>
        <dbReference type="EMBL" id="QIC65910.1"/>
    </source>
</evidence>
<dbReference type="InterPro" id="IPR006143">
    <property type="entry name" value="RND_pump_MFP"/>
</dbReference>
<dbReference type="InterPro" id="IPR058625">
    <property type="entry name" value="MdtA-like_BSH"/>
</dbReference>
<dbReference type="PANTHER" id="PTHR30469">
    <property type="entry name" value="MULTIDRUG RESISTANCE PROTEIN MDTA"/>
    <property type="match status" value="1"/>
</dbReference>
<sequence>MSTIQYVLTGMIIACSVTLGGCSKNNAATEQEVPFVMVTQPNTSYLEQKSYAGDVQARQQTPLAFRVAGQITQRYVDVGDQVRVGQVLASLDVKDAELQLNAARAQLESAQSAAKIAEDELNRFKQLLPANAVSRSQYDAVENQYKAARSNLKQAQSNYDVSRNQTGYNRLIANKNGVITARHIEVGQVVAAGQAAFEIALSGDREVVIGVPEQAVSEIKVGQPAWVTLWSQKDEKFSAYVREISPAADQSRTFTVRVALREGQKSIQLGQSARVFFIRTQDNALSVPLSSVSATDGQAYVMVVKPDATVRKIPVQIGAYGRDSVPVLSGLKADDYVVIGGIHLLRDQQKIRPIDRQNRSVTIRAGG</sequence>
<dbReference type="GO" id="GO:1990281">
    <property type="term" value="C:efflux pump complex"/>
    <property type="evidence" value="ECO:0007669"/>
    <property type="project" value="TreeGrafter"/>
</dbReference>
<reference evidence="9 10" key="1">
    <citation type="submission" date="2019-09" db="EMBL/GenBank/DDBJ databases">
        <title>Non-baumannii Acinetobacter spp. carrying blaNDM-1 isolated in China.</title>
        <authorList>
            <person name="Cui C."/>
            <person name="Chen C."/>
            <person name="Sun J."/>
            <person name="Liu Y."/>
        </authorList>
    </citation>
    <scope>NUCLEOTIDE SEQUENCE [LARGE SCALE GENOMIC DNA]</scope>
    <source>
        <strain evidence="9 10">HZE23-1</strain>
    </source>
</reference>
<feature type="coiled-coil region" evidence="4">
    <location>
        <begin position="93"/>
        <end position="165"/>
    </location>
</feature>
<dbReference type="AlphaFoldDB" id="A0AAE6WR49"/>
<dbReference type="Pfam" id="PF25967">
    <property type="entry name" value="RND-MFP_C"/>
    <property type="match status" value="1"/>
</dbReference>
<evidence type="ECO:0000259" key="7">
    <source>
        <dbReference type="Pfam" id="PF25954"/>
    </source>
</evidence>
<dbReference type="Pfam" id="PF25954">
    <property type="entry name" value="Beta-barrel_RND_2"/>
    <property type="match status" value="1"/>
</dbReference>
<evidence type="ECO:0000256" key="1">
    <source>
        <dbReference type="ARBA" id="ARBA00004196"/>
    </source>
</evidence>
<dbReference type="Gene3D" id="2.40.50.100">
    <property type="match status" value="1"/>
</dbReference>
<dbReference type="Pfam" id="PF25917">
    <property type="entry name" value="BSH_RND"/>
    <property type="match status" value="1"/>
</dbReference>
<dbReference type="SUPFAM" id="SSF111369">
    <property type="entry name" value="HlyD-like secretion proteins"/>
    <property type="match status" value="1"/>
</dbReference>
<keyword evidence="4" id="KW-0175">Coiled coil</keyword>
<name>A0AAE6WR49_9GAMM</name>
<dbReference type="RefSeq" id="WP_163170649.1">
    <property type="nucleotide sequence ID" value="NZ_CP044463.1"/>
</dbReference>
<evidence type="ECO:0000259" key="6">
    <source>
        <dbReference type="Pfam" id="PF25917"/>
    </source>
</evidence>
<dbReference type="GO" id="GO:0015562">
    <property type="term" value="F:efflux transmembrane transporter activity"/>
    <property type="evidence" value="ECO:0007669"/>
    <property type="project" value="InterPro"/>
</dbReference>
<dbReference type="InterPro" id="IPR058627">
    <property type="entry name" value="MdtA-like_C"/>
</dbReference>
<accession>A0AAE6WR49</accession>
<evidence type="ECO:0000259" key="8">
    <source>
        <dbReference type="Pfam" id="PF25967"/>
    </source>
</evidence>
<dbReference type="EMBL" id="CP044463">
    <property type="protein sequence ID" value="QIC65910.1"/>
    <property type="molecule type" value="Genomic_DNA"/>
</dbReference>
<dbReference type="Gene3D" id="1.10.287.470">
    <property type="entry name" value="Helix hairpin bin"/>
    <property type="match status" value="1"/>
</dbReference>
<feature type="domain" description="Multidrug resistance protein MdtA-like barrel-sandwich hybrid" evidence="6">
    <location>
        <begin position="66"/>
        <end position="199"/>
    </location>
</feature>
<protein>
    <submittedName>
        <fullName evidence="9">Efflux RND transporter periplasmic adaptor subunit</fullName>
    </submittedName>
</protein>
<comment type="subcellular location">
    <subcellularLocation>
        <location evidence="1">Cell envelope</location>
    </subcellularLocation>
</comment>
<evidence type="ECO:0000256" key="2">
    <source>
        <dbReference type="ARBA" id="ARBA00009477"/>
    </source>
</evidence>
<organism evidence="9 10">
    <name type="scientific">Acinetobacter schindleri</name>
    <dbReference type="NCBI Taxonomy" id="108981"/>
    <lineage>
        <taxon>Bacteria</taxon>
        <taxon>Pseudomonadati</taxon>
        <taxon>Pseudomonadota</taxon>
        <taxon>Gammaproteobacteria</taxon>
        <taxon>Moraxellales</taxon>
        <taxon>Moraxellaceae</taxon>
        <taxon>Acinetobacter</taxon>
    </lineage>
</organism>
<evidence type="ECO:0000313" key="10">
    <source>
        <dbReference type="Proteomes" id="UP000503505"/>
    </source>
</evidence>
<keyword evidence="3" id="KW-0813">Transport</keyword>
<dbReference type="Gene3D" id="2.40.30.170">
    <property type="match status" value="1"/>
</dbReference>
<evidence type="ECO:0000256" key="4">
    <source>
        <dbReference type="SAM" id="Coils"/>
    </source>
</evidence>
<dbReference type="InterPro" id="IPR058792">
    <property type="entry name" value="Beta-barrel_RND_2"/>
</dbReference>
<dbReference type="InterPro" id="IPR058624">
    <property type="entry name" value="MdtA-like_HH"/>
</dbReference>
<feature type="domain" description="Multidrug resistance protein MdtA-like alpha-helical hairpin" evidence="5">
    <location>
        <begin position="99"/>
        <end position="158"/>
    </location>
</feature>
<comment type="similarity">
    <text evidence="2">Belongs to the membrane fusion protein (MFP) (TC 8.A.1) family.</text>
</comment>
<gene>
    <name evidence="9" type="ORF">FSC10_00245</name>
</gene>
<evidence type="ECO:0000259" key="5">
    <source>
        <dbReference type="Pfam" id="PF25876"/>
    </source>
</evidence>
<dbReference type="NCBIfam" id="TIGR01730">
    <property type="entry name" value="RND_mfp"/>
    <property type="match status" value="1"/>
</dbReference>
<proteinExistence type="inferred from homology"/>